<dbReference type="InterPro" id="IPR057316">
    <property type="entry name" value="Rab11-FIP3/4_dom"/>
</dbReference>
<dbReference type="GO" id="GO:0055038">
    <property type="term" value="C:recycling endosome membrane"/>
    <property type="evidence" value="ECO:0007669"/>
    <property type="project" value="UniProtKB-SubCell"/>
</dbReference>
<evidence type="ECO:0000256" key="13">
    <source>
        <dbReference type="ARBA" id="ARBA00022753"/>
    </source>
</evidence>
<feature type="compositionally biased region" description="Polar residues" evidence="21">
    <location>
        <begin position="659"/>
        <end position="668"/>
    </location>
</feature>
<evidence type="ECO:0000256" key="9">
    <source>
        <dbReference type="ARBA" id="ARBA00022553"/>
    </source>
</evidence>
<dbReference type="GO" id="GO:0005509">
    <property type="term" value="F:calcium ion binding"/>
    <property type="evidence" value="ECO:0007669"/>
    <property type="project" value="InterPro"/>
</dbReference>
<dbReference type="PANTHER" id="PTHR15726:SF6">
    <property type="entry name" value="RAB11 FAMILY-INTERACTING PROTEIN 3"/>
    <property type="match status" value="1"/>
</dbReference>
<evidence type="ECO:0000256" key="7">
    <source>
        <dbReference type="ARBA" id="ARBA00022448"/>
    </source>
</evidence>
<feature type="region of interest" description="Disordered" evidence="21">
    <location>
        <begin position="302"/>
        <end position="324"/>
    </location>
</feature>
<feature type="domain" description="EF-hand" evidence="22">
    <location>
        <begin position="171"/>
        <end position="206"/>
    </location>
</feature>
<dbReference type="GO" id="GO:0032154">
    <property type="term" value="C:cleavage furrow"/>
    <property type="evidence" value="ECO:0007669"/>
    <property type="project" value="UniProtKB-SubCell"/>
</dbReference>
<dbReference type="GO" id="GO:0030496">
    <property type="term" value="C:midbody"/>
    <property type="evidence" value="ECO:0007669"/>
    <property type="project" value="UniProtKB-SubCell"/>
</dbReference>
<evidence type="ECO:0000256" key="5">
    <source>
        <dbReference type="ARBA" id="ARBA00004626"/>
    </source>
</evidence>
<keyword evidence="16" id="KW-0175">Coiled coil</keyword>
<evidence type="ECO:0000259" key="23">
    <source>
        <dbReference type="PROSITE" id="PS51511"/>
    </source>
</evidence>
<evidence type="ECO:0000256" key="16">
    <source>
        <dbReference type="ARBA" id="ARBA00023054"/>
    </source>
</evidence>
<dbReference type="GO" id="GO:0032456">
    <property type="term" value="P:endocytic recycling"/>
    <property type="evidence" value="ECO:0007669"/>
    <property type="project" value="TreeGrafter"/>
</dbReference>
<evidence type="ECO:0000256" key="3">
    <source>
        <dbReference type="ARBA" id="ARBA00004300"/>
    </source>
</evidence>
<evidence type="ECO:0000256" key="19">
    <source>
        <dbReference type="ARBA" id="ARBA00023306"/>
    </source>
</evidence>
<dbReference type="SUPFAM" id="SSF47473">
    <property type="entry name" value="EF-hand"/>
    <property type="match status" value="1"/>
</dbReference>
<evidence type="ECO:0000259" key="22">
    <source>
        <dbReference type="PROSITE" id="PS50222"/>
    </source>
</evidence>
<dbReference type="AlphaFoldDB" id="A0A7J8F2V0"/>
<keyword evidence="15" id="KW-0333">Golgi apparatus</keyword>
<evidence type="ECO:0000256" key="21">
    <source>
        <dbReference type="SAM" id="MobiDB-lite"/>
    </source>
</evidence>
<dbReference type="Pfam" id="PF25450">
    <property type="entry name" value="Rab11-FIP3"/>
    <property type="match status" value="1"/>
</dbReference>
<evidence type="ECO:0000256" key="15">
    <source>
        <dbReference type="ARBA" id="ARBA00023034"/>
    </source>
</evidence>
<evidence type="ECO:0000256" key="4">
    <source>
        <dbReference type="ARBA" id="ARBA00004395"/>
    </source>
</evidence>
<evidence type="ECO:0000313" key="25">
    <source>
        <dbReference type="Proteomes" id="UP000593571"/>
    </source>
</evidence>
<dbReference type="PROSITE" id="PS50222">
    <property type="entry name" value="EF_HAND_2"/>
    <property type="match status" value="1"/>
</dbReference>
<dbReference type="Gene3D" id="1.20.5.2440">
    <property type="match status" value="1"/>
</dbReference>
<evidence type="ECO:0000256" key="10">
    <source>
        <dbReference type="ARBA" id="ARBA00022618"/>
    </source>
</evidence>
<dbReference type="Proteomes" id="UP000593571">
    <property type="component" value="Unassembled WGS sequence"/>
</dbReference>
<dbReference type="InterPro" id="IPR019018">
    <property type="entry name" value="Rab-bd_FIP-RBD"/>
</dbReference>
<dbReference type="PROSITE" id="PS51511">
    <property type="entry name" value="FIP_RBD"/>
    <property type="match status" value="1"/>
</dbReference>
<dbReference type="FunFam" id="1.10.238.10:FF:000227">
    <property type="entry name" value="Rab11 family-interacting protein 3"/>
    <property type="match status" value="1"/>
</dbReference>
<gene>
    <name evidence="24" type="ORF">HJG63_016259</name>
</gene>
<evidence type="ECO:0000256" key="12">
    <source>
        <dbReference type="ARBA" id="ARBA00022737"/>
    </source>
</evidence>
<feature type="compositionally biased region" description="Basic and acidic residues" evidence="21">
    <location>
        <begin position="669"/>
        <end position="681"/>
    </location>
</feature>
<keyword evidence="8" id="KW-0963">Cytoplasm</keyword>
<feature type="domain" description="FIP-RBD" evidence="23">
    <location>
        <begin position="701"/>
        <end position="763"/>
    </location>
</feature>
<dbReference type="InterPro" id="IPR051977">
    <property type="entry name" value="Rab11-interacting_regulator"/>
</dbReference>
<evidence type="ECO:0000256" key="20">
    <source>
        <dbReference type="ARBA" id="ARBA00071487"/>
    </source>
</evidence>
<dbReference type="GO" id="GO:0000139">
    <property type="term" value="C:Golgi membrane"/>
    <property type="evidence" value="ECO:0007669"/>
    <property type="project" value="UniProtKB-SubCell"/>
</dbReference>
<keyword evidence="9" id="KW-0597">Phosphoprotein</keyword>
<keyword evidence="25" id="KW-1185">Reference proteome</keyword>
<dbReference type="FunFam" id="1.20.5.2440:FF:000001">
    <property type="entry name" value="RAB11 family interacting protein 4"/>
    <property type="match status" value="1"/>
</dbReference>
<keyword evidence="19" id="KW-0131">Cell cycle</keyword>
<evidence type="ECO:0000256" key="8">
    <source>
        <dbReference type="ARBA" id="ARBA00022490"/>
    </source>
</evidence>
<reference evidence="24 25" key="1">
    <citation type="journal article" date="2020" name="Nature">
        <title>Six reference-quality genomes reveal evolution of bat adaptations.</title>
        <authorList>
            <person name="Jebb D."/>
            <person name="Huang Z."/>
            <person name="Pippel M."/>
            <person name="Hughes G.M."/>
            <person name="Lavrichenko K."/>
            <person name="Devanna P."/>
            <person name="Winkler S."/>
            <person name="Jermiin L.S."/>
            <person name="Skirmuntt E.C."/>
            <person name="Katzourakis A."/>
            <person name="Burkitt-Gray L."/>
            <person name="Ray D.A."/>
            <person name="Sullivan K.A.M."/>
            <person name="Roscito J.G."/>
            <person name="Kirilenko B.M."/>
            <person name="Davalos L.M."/>
            <person name="Corthals A.P."/>
            <person name="Power M.L."/>
            <person name="Jones G."/>
            <person name="Ransome R.D."/>
            <person name="Dechmann D.K.N."/>
            <person name="Locatelli A.G."/>
            <person name="Puechmaille S.J."/>
            <person name="Fedrigo O."/>
            <person name="Jarvis E.D."/>
            <person name="Hiller M."/>
            <person name="Vernes S.C."/>
            <person name="Myers E.W."/>
            <person name="Teeling E.C."/>
        </authorList>
    </citation>
    <scope>NUCLEOTIDE SEQUENCE [LARGE SCALE GENOMIC DNA]</scope>
    <source>
        <strain evidence="24">MRouAeg1</strain>
        <tissue evidence="24">Muscle</tissue>
    </source>
</reference>
<keyword evidence="13" id="KW-0967">Endosome</keyword>
<sequence length="763" mass="84605">MKMESGRPASPADSPGPDPEPGGLDGPDGLGAAPTPTDSAPRRGLGPPDPAAGLSAGQSPGTSYLLPKQAAYPDSEPNPDRDRQLPELGPLFPWTKGPEDYGSPSCRESASLLAQDLSHSHHRRGEVDFFPSFPSPTVGELTLEVGSGDADQPSNLSQTCRLASEPAGCPEDVSRLRAVFDALDGDGDGFVRIEDFVQFATVYGAEQVKDLTKYLDPSGLGVINFEDFYQGITAIRNGDSDGQLCSVASAQDEEPQACPDEFEDFVTFEANEVTDSAYMGSESTYSECETFTDEDTSTLVHPELQPEGDADSAGGSAVPSECLDAMEDPGHGALLLLPGRSHLQSQSVVTVIGGEEHFEDYGEGSEAELSPETLCNGENGYRDPTFLISSSDPLAAKLHSILTDEAFEFYCSQCHKQINRLEDLSARLNDLEKNSPTKRLSSKKVARHLHQSGALTMEALQDPPPDPVEGMDEDIADKVVFLEKRVSELEKDTAANGELHSRLRQENLQLVHRANALEEQLKEQELRACEMVLEETRKQKELLCKMEREKSIEIENLQARLQQLDEENSELRSCTPCLKANIERLEEEKQKLLDEIEELSLRLSDEQENRRKLGDRLSHERHQFQRDKEATQELIEDLRKQLEHLQLFKLEAEQRRGRSSSVGLQEYNSRTRESELEQEDNRNLKEQNDELNGQIINLSIQGAKNLFSTSFSESLAAEISSVSRDELMEAIQKQEEINFRLQDYIDRIIVAIMETNPSILEVK</sequence>
<keyword evidence="17" id="KW-0472">Membrane</keyword>
<keyword evidence="10" id="KW-0132">Cell division</keyword>
<dbReference type="GO" id="GO:0061512">
    <property type="term" value="P:protein localization to cilium"/>
    <property type="evidence" value="ECO:0007669"/>
    <property type="project" value="UniProtKB-ARBA"/>
</dbReference>
<dbReference type="InterPro" id="IPR002048">
    <property type="entry name" value="EF_hand_dom"/>
</dbReference>
<feature type="region of interest" description="Disordered" evidence="21">
    <location>
        <begin position="659"/>
        <end position="681"/>
    </location>
</feature>
<dbReference type="SUPFAM" id="SSF144270">
    <property type="entry name" value="Eferin C-derminal domain-like"/>
    <property type="match status" value="1"/>
</dbReference>
<dbReference type="EMBL" id="JACASE010000008">
    <property type="protein sequence ID" value="KAF6442003.1"/>
    <property type="molecule type" value="Genomic_DNA"/>
</dbReference>
<accession>A0A7J8F2V0</accession>
<evidence type="ECO:0000256" key="2">
    <source>
        <dbReference type="ARBA" id="ARBA00004214"/>
    </source>
</evidence>
<protein>
    <recommendedName>
        <fullName evidence="20">Rab11 family-interacting protein 3</fullName>
    </recommendedName>
</protein>
<evidence type="ECO:0000256" key="17">
    <source>
        <dbReference type="ARBA" id="ARBA00023136"/>
    </source>
</evidence>
<keyword evidence="12" id="KW-0677">Repeat</keyword>
<comment type="subcellular location">
    <subcellularLocation>
        <location evidence="5">Cleavage furrow</location>
    </subcellularLocation>
    <subcellularLocation>
        <location evidence="3">Cytoplasm</location>
        <location evidence="3">Cytoskeleton</location>
        <location evidence="3">Microtubule organizing center</location>
        <location evidence="3">Centrosome</location>
    </subcellularLocation>
    <subcellularLocation>
        <location evidence="4">Golgi apparatus membrane</location>
        <topology evidence="4">Peripheral membrane protein</topology>
    </subcellularLocation>
    <subcellularLocation>
        <location evidence="1">Golgi apparatus</location>
        <location evidence="1">trans-Golgi network membrane</location>
    </subcellularLocation>
    <subcellularLocation>
        <location evidence="2">Midbody</location>
    </subcellularLocation>
    <subcellularLocation>
        <location evidence="6">Recycling endosome membrane</location>
        <topology evidence="6">Peripheral membrane protein</topology>
    </subcellularLocation>
</comment>
<evidence type="ECO:0000256" key="11">
    <source>
        <dbReference type="ARBA" id="ARBA00022723"/>
    </source>
</evidence>
<dbReference type="Pfam" id="PF13499">
    <property type="entry name" value="EF-hand_7"/>
    <property type="match status" value="1"/>
</dbReference>
<proteinExistence type="predicted"/>
<dbReference type="GO" id="GO:0005813">
    <property type="term" value="C:centrosome"/>
    <property type="evidence" value="ECO:0007669"/>
    <property type="project" value="UniProtKB-SubCell"/>
</dbReference>
<dbReference type="GO" id="GO:0051301">
    <property type="term" value="P:cell division"/>
    <property type="evidence" value="ECO:0007669"/>
    <property type="project" value="UniProtKB-KW"/>
</dbReference>
<evidence type="ECO:0000256" key="14">
    <source>
        <dbReference type="ARBA" id="ARBA00022837"/>
    </source>
</evidence>
<dbReference type="Pfam" id="PF09457">
    <property type="entry name" value="RBD-FIP"/>
    <property type="match status" value="1"/>
</dbReference>
<dbReference type="Gene3D" id="1.10.238.10">
    <property type="entry name" value="EF-hand"/>
    <property type="match status" value="1"/>
</dbReference>
<dbReference type="GO" id="GO:0030139">
    <property type="term" value="C:endocytic vesicle"/>
    <property type="evidence" value="ECO:0007669"/>
    <property type="project" value="TreeGrafter"/>
</dbReference>
<evidence type="ECO:0000313" key="24">
    <source>
        <dbReference type="EMBL" id="KAF6442003.1"/>
    </source>
</evidence>
<keyword evidence="18" id="KW-0206">Cytoskeleton</keyword>
<name>A0A7J8F2V0_ROUAE</name>
<dbReference type="InterPro" id="IPR011992">
    <property type="entry name" value="EF-hand-dom_pair"/>
</dbReference>
<keyword evidence="11" id="KW-0479">Metal-binding</keyword>
<organism evidence="24 25">
    <name type="scientific">Rousettus aegyptiacus</name>
    <name type="common">Egyptian fruit bat</name>
    <name type="synonym">Pteropus aegyptiacus</name>
    <dbReference type="NCBI Taxonomy" id="9407"/>
    <lineage>
        <taxon>Eukaryota</taxon>
        <taxon>Metazoa</taxon>
        <taxon>Chordata</taxon>
        <taxon>Craniata</taxon>
        <taxon>Vertebrata</taxon>
        <taxon>Euteleostomi</taxon>
        <taxon>Mammalia</taxon>
        <taxon>Eutheria</taxon>
        <taxon>Laurasiatheria</taxon>
        <taxon>Chiroptera</taxon>
        <taxon>Yinpterochiroptera</taxon>
        <taxon>Pteropodoidea</taxon>
        <taxon>Pteropodidae</taxon>
        <taxon>Rousettinae</taxon>
        <taxon>Rousettus</taxon>
    </lineage>
</organism>
<dbReference type="PANTHER" id="PTHR15726">
    <property type="entry name" value="RAB11-FAMILY INTERACTING PROTEIN"/>
    <property type="match status" value="1"/>
</dbReference>
<keyword evidence="7" id="KW-0813">Transport</keyword>
<keyword evidence="14" id="KW-0106">Calcium</keyword>
<comment type="caution">
    <text evidence="24">The sequence shown here is derived from an EMBL/GenBank/DDBJ whole genome shotgun (WGS) entry which is preliminary data.</text>
</comment>
<evidence type="ECO:0000256" key="6">
    <source>
        <dbReference type="ARBA" id="ARBA00004654"/>
    </source>
</evidence>
<feature type="region of interest" description="Disordered" evidence="21">
    <location>
        <begin position="1"/>
        <end position="107"/>
    </location>
</feature>
<feature type="region of interest" description="Disordered" evidence="21">
    <location>
        <begin position="608"/>
        <end position="628"/>
    </location>
</feature>
<dbReference type="GO" id="GO:0032465">
    <property type="term" value="P:regulation of cytokinesis"/>
    <property type="evidence" value="ECO:0007669"/>
    <property type="project" value="TreeGrafter"/>
</dbReference>
<evidence type="ECO:0000256" key="1">
    <source>
        <dbReference type="ARBA" id="ARBA00004198"/>
    </source>
</evidence>
<evidence type="ECO:0000256" key="18">
    <source>
        <dbReference type="ARBA" id="ARBA00023212"/>
    </source>
</evidence>
<dbReference type="InterPro" id="IPR037245">
    <property type="entry name" value="FIP-RBD_C_sf"/>
</dbReference>